<reference evidence="4" key="1">
    <citation type="submission" date="2020-03" db="EMBL/GenBank/DDBJ databases">
        <title>Castanea mollissima Vanexum genome sequencing.</title>
        <authorList>
            <person name="Staton M."/>
        </authorList>
    </citation>
    <scope>NUCLEOTIDE SEQUENCE</scope>
    <source>
        <tissue evidence="4">Leaf</tissue>
    </source>
</reference>
<feature type="domain" description="MATH" evidence="3">
    <location>
        <begin position="1"/>
        <end position="107"/>
    </location>
</feature>
<feature type="region of interest" description="Disordered" evidence="2">
    <location>
        <begin position="537"/>
        <end position="603"/>
    </location>
</feature>
<dbReference type="SUPFAM" id="SSF49599">
    <property type="entry name" value="TRAF domain-like"/>
    <property type="match status" value="2"/>
</dbReference>
<dbReference type="Gene3D" id="3.30.710.10">
    <property type="entry name" value="Potassium Channel Kv1.1, Chain A"/>
    <property type="match status" value="1"/>
</dbReference>
<dbReference type="Proteomes" id="UP000737018">
    <property type="component" value="Unassembled WGS sequence"/>
</dbReference>
<dbReference type="CDD" id="cd00121">
    <property type="entry name" value="MATH"/>
    <property type="match status" value="2"/>
</dbReference>
<dbReference type="GO" id="GO:0016567">
    <property type="term" value="P:protein ubiquitination"/>
    <property type="evidence" value="ECO:0007669"/>
    <property type="project" value="InterPro"/>
</dbReference>
<dbReference type="Gene3D" id="2.60.210.10">
    <property type="entry name" value="Apoptosis, Tumor Necrosis Factor Receptor Associated Protein 2, Chain A"/>
    <property type="match status" value="2"/>
</dbReference>
<accession>A0A8J4QLB6</accession>
<evidence type="ECO:0000256" key="2">
    <source>
        <dbReference type="SAM" id="MobiDB-lite"/>
    </source>
</evidence>
<evidence type="ECO:0000313" key="4">
    <source>
        <dbReference type="EMBL" id="KAF3948199.1"/>
    </source>
</evidence>
<feature type="compositionally biased region" description="Basic residues" evidence="2">
    <location>
        <begin position="284"/>
        <end position="298"/>
    </location>
</feature>
<dbReference type="PROSITE" id="PS50144">
    <property type="entry name" value="MATH"/>
    <property type="match status" value="2"/>
</dbReference>
<keyword evidence="5" id="KW-1185">Reference proteome</keyword>
<feature type="compositionally biased region" description="Polar residues" evidence="2">
    <location>
        <begin position="170"/>
        <end position="179"/>
    </location>
</feature>
<feature type="region of interest" description="Disordered" evidence="2">
    <location>
        <begin position="159"/>
        <end position="188"/>
    </location>
</feature>
<feature type="region of interest" description="Disordered" evidence="2">
    <location>
        <begin position="339"/>
        <end position="361"/>
    </location>
</feature>
<feature type="domain" description="MATH" evidence="3">
    <location>
        <begin position="366"/>
        <end position="496"/>
    </location>
</feature>
<comment type="caution">
    <text evidence="4">The sequence shown here is derived from an EMBL/GenBank/DDBJ whole genome shotgun (WGS) entry which is preliminary data.</text>
</comment>
<dbReference type="PANTHER" id="PTHR26379:SF187">
    <property type="entry name" value="OS07G0655300 PROTEIN"/>
    <property type="match status" value="1"/>
</dbReference>
<dbReference type="Pfam" id="PF22486">
    <property type="entry name" value="MATH_2"/>
    <property type="match status" value="2"/>
</dbReference>
<proteinExistence type="predicted"/>
<dbReference type="EMBL" id="JRKL02007037">
    <property type="protein sequence ID" value="KAF3948199.1"/>
    <property type="molecule type" value="Genomic_DNA"/>
</dbReference>
<feature type="compositionally biased region" description="Polar residues" evidence="2">
    <location>
        <begin position="592"/>
        <end position="603"/>
    </location>
</feature>
<name>A0A8J4QLB6_9ROSI</name>
<evidence type="ECO:0000313" key="5">
    <source>
        <dbReference type="Proteomes" id="UP000737018"/>
    </source>
</evidence>
<protein>
    <recommendedName>
        <fullName evidence="3">MATH domain-containing protein</fullName>
    </recommendedName>
</protein>
<feature type="region of interest" description="Disordered" evidence="2">
    <location>
        <begin position="249"/>
        <end position="313"/>
    </location>
</feature>
<dbReference type="InterPro" id="IPR008974">
    <property type="entry name" value="TRAF-like"/>
</dbReference>
<dbReference type="InterPro" id="IPR011333">
    <property type="entry name" value="SKP1/BTB/POZ_sf"/>
</dbReference>
<evidence type="ECO:0000259" key="3">
    <source>
        <dbReference type="PROSITE" id="PS50144"/>
    </source>
</evidence>
<dbReference type="InterPro" id="IPR002083">
    <property type="entry name" value="MATH/TRAF_dom"/>
</dbReference>
<dbReference type="OrthoDB" id="6359816at2759"/>
<evidence type="ECO:0000256" key="1">
    <source>
        <dbReference type="ARBA" id="ARBA00004906"/>
    </source>
</evidence>
<dbReference type="PANTHER" id="PTHR26379">
    <property type="entry name" value="BTB/POZ AND MATH DOMAIN-CONTAINING PROTEIN 1"/>
    <property type="match status" value="1"/>
</dbReference>
<comment type="pathway">
    <text evidence="1">Protein modification; protein ubiquitination.</text>
</comment>
<organism evidence="4 5">
    <name type="scientific">Castanea mollissima</name>
    <name type="common">Chinese chestnut</name>
    <dbReference type="NCBI Taxonomy" id="60419"/>
    <lineage>
        <taxon>Eukaryota</taxon>
        <taxon>Viridiplantae</taxon>
        <taxon>Streptophyta</taxon>
        <taxon>Embryophyta</taxon>
        <taxon>Tracheophyta</taxon>
        <taxon>Spermatophyta</taxon>
        <taxon>Magnoliopsida</taxon>
        <taxon>eudicotyledons</taxon>
        <taxon>Gunneridae</taxon>
        <taxon>Pentapetalae</taxon>
        <taxon>rosids</taxon>
        <taxon>fabids</taxon>
        <taxon>Fagales</taxon>
        <taxon>Fagaceae</taxon>
        <taxon>Castanea</taxon>
    </lineage>
</organism>
<dbReference type="AlphaFoldDB" id="A0A8J4QLB6"/>
<gene>
    <name evidence="4" type="ORF">CMV_025775</name>
</gene>
<dbReference type="InterPro" id="IPR045005">
    <property type="entry name" value="BPM1-6"/>
</dbReference>
<dbReference type="SMART" id="SM00061">
    <property type="entry name" value="MATH"/>
    <property type="match status" value="2"/>
</dbReference>
<sequence>MFSSSSSSLSWAIYFYPDGKNVQDKATYVSLFIGLASEGTDVKALFELKLLDQSGKERHEDRAQFDRGPYTFSKRGSMWGCERFFKRTDLDTSDYLKDDCLKVHCSVGVVRSYTKGPKIYSTAVPPSNIGQNLGQLFETGKGTDVNLEVDGETFAAHCEGHSSDYEGSSPERTASQPSSHVEDPSGSFMERYPQFPPWSCQVKNQDGSIRCMQHERPKQAPNVPWTCLRTQLAESFIQTLEKCFEGLRDGVGPSQRDNEGGSRSCGTRSSRRDNGGGSGSRGTKLYRRRTLKLSRQRTRGPSTPSNEDENNRLGQFLTKQRNLPFLMIDPCWESMSASSSPSSSLSWSAPAPTPMTTSTSMTETVNGSHLFNISGYSHSKGMAIGKYVKSDTFNAGGHSWVIYFYPNGTEAQDNPTYVSLFIVLASEGTDVRARFELKVLDQSGEERHKVRTQFDSGPYTIRNHGCMWGYKHFFKRTALETPEYLKDDCLKVYCGVGVVISYTEGPEIYSIAVPPSNAVQNLGHLFETGKGRDVNFDVDGETFADHSEGHSSGPSQRDNEGGSRSRGRRSSWQDNRGGSGSRGTKLSRRRTQGPSTPSNEDENNQLGQFLAEQNNKIDQFLAELKKLLFGVFKELL</sequence>